<dbReference type="InterPro" id="IPR031468">
    <property type="entry name" value="SMP_LBD"/>
</dbReference>
<evidence type="ECO:0000259" key="9">
    <source>
        <dbReference type="PROSITE" id="PS51847"/>
    </source>
</evidence>
<accession>A0AAV9I525</accession>
<evidence type="ECO:0000256" key="6">
    <source>
        <dbReference type="SAM" id="Coils"/>
    </source>
</evidence>
<evidence type="ECO:0000256" key="1">
    <source>
        <dbReference type="ARBA" id="ARBA00004370"/>
    </source>
</evidence>
<dbReference type="GO" id="GO:0005783">
    <property type="term" value="C:endoplasmic reticulum"/>
    <property type="evidence" value="ECO:0007669"/>
    <property type="project" value="TreeGrafter"/>
</dbReference>
<dbReference type="CDD" id="cd21669">
    <property type="entry name" value="SMP_SF"/>
    <property type="match status" value="1"/>
</dbReference>
<dbReference type="PANTHER" id="PTHR10774:SF190">
    <property type="entry name" value="C2 CALCIUM_LIPID-BINDING ENDONUCLEASE_EXONUCLEASE_PHOSPHATASE-RELATED"/>
    <property type="match status" value="1"/>
</dbReference>
<proteinExistence type="predicted"/>
<evidence type="ECO:0000256" key="4">
    <source>
        <dbReference type="ARBA" id="ARBA00023121"/>
    </source>
</evidence>
<comment type="subcellular location">
    <subcellularLocation>
        <location evidence="1">Membrane</location>
    </subcellularLocation>
</comment>
<feature type="domain" description="C2" evidence="8">
    <location>
        <begin position="297"/>
        <end position="417"/>
    </location>
</feature>
<dbReference type="Gene3D" id="2.60.40.150">
    <property type="entry name" value="C2 domain"/>
    <property type="match status" value="2"/>
</dbReference>
<dbReference type="SMART" id="SM00239">
    <property type="entry name" value="C2"/>
    <property type="match status" value="2"/>
</dbReference>
<dbReference type="AlphaFoldDB" id="A0AAV9I525"/>
<dbReference type="InterPro" id="IPR045050">
    <property type="entry name" value="Synaptotagmin_plant"/>
</dbReference>
<keyword evidence="5 7" id="KW-0472">Membrane</keyword>
<dbReference type="PROSITE" id="PS51847">
    <property type="entry name" value="SMP"/>
    <property type="match status" value="1"/>
</dbReference>
<reference evidence="10 11" key="1">
    <citation type="submission" date="2022-07" db="EMBL/GenBank/DDBJ databases">
        <title>Genome-wide signatures of adaptation to extreme environments.</title>
        <authorList>
            <person name="Cho C.H."/>
            <person name="Yoon H.S."/>
        </authorList>
    </citation>
    <scope>NUCLEOTIDE SEQUENCE [LARGE SCALE GENOMIC DNA]</scope>
    <source>
        <strain evidence="10 11">108.79 E11</strain>
    </source>
</reference>
<dbReference type="EMBL" id="JANCYU010000010">
    <property type="protein sequence ID" value="KAK4523027.1"/>
    <property type="molecule type" value="Genomic_DNA"/>
</dbReference>
<dbReference type="GO" id="GO:0006869">
    <property type="term" value="P:lipid transport"/>
    <property type="evidence" value="ECO:0007669"/>
    <property type="project" value="UniProtKB-KW"/>
</dbReference>
<dbReference type="PROSITE" id="PS50004">
    <property type="entry name" value="C2"/>
    <property type="match status" value="2"/>
</dbReference>
<evidence type="ECO:0000256" key="7">
    <source>
        <dbReference type="SAM" id="Phobius"/>
    </source>
</evidence>
<comment type="caution">
    <text evidence="10">The sequence shown here is derived from an EMBL/GenBank/DDBJ whole genome shotgun (WGS) entry which is preliminary data.</text>
</comment>
<dbReference type="CDD" id="cd00030">
    <property type="entry name" value="C2"/>
    <property type="match status" value="2"/>
</dbReference>
<keyword evidence="7" id="KW-1133">Transmembrane helix</keyword>
<keyword evidence="6" id="KW-0175">Coiled coil</keyword>
<name>A0AAV9I525_9RHOD</name>
<evidence type="ECO:0008006" key="12">
    <source>
        <dbReference type="Google" id="ProtNLM"/>
    </source>
</evidence>
<evidence type="ECO:0000256" key="2">
    <source>
        <dbReference type="ARBA" id="ARBA00022448"/>
    </source>
</evidence>
<feature type="coiled-coil region" evidence="6">
    <location>
        <begin position="58"/>
        <end position="85"/>
    </location>
</feature>
<feature type="transmembrane region" description="Helical" evidence="7">
    <location>
        <begin position="34"/>
        <end position="58"/>
    </location>
</feature>
<dbReference type="Pfam" id="PF00168">
    <property type="entry name" value="C2"/>
    <property type="match status" value="2"/>
</dbReference>
<dbReference type="GO" id="GO:0016020">
    <property type="term" value="C:membrane"/>
    <property type="evidence" value="ECO:0007669"/>
    <property type="project" value="UniProtKB-SubCell"/>
</dbReference>
<keyword evidence="3" id="KW-0445">Lipid transport</keyword>
<evidence type="ECO:0000313" key="10">
    <source>
        <dbReference type="EMBL" id="KAK4523027.1"/>
    </source>
</evidence>
<evidence type="ECO:0000259" key="8">
    <source>
        <dbReference type="PROSITE" id="PS50004"/>
    </source>
</evidence>
<dbReference type="Pfam" id="PF25669">
    <property type="entry name" value="SMP_MUG190-like"/>
    <property type="match status" value="1"/>
</dbReference>
<keyword evidence="2" id="KW-0813">Transport</keyword>
<dbReference type="SUPFAM" id="SSF49562">
    <property type="entry name" value="C2 domain (Calcium/lipid-binding domain, CaLB)"/>
    <property type="match status" value="2"/>
</dbReference>
<sequence length="794" mass="90890">MRWWRRVFDKIQIFLPLWFPPVKRYQVHCFLLLLAYVLGKSQFPVIYIVLLSYAVYLLDRERQVRRELRDRIELSRKESVAQEEEEEGGGREENTNSAEHRWVPGVNIWREESCEWFNVLVKKLWVTENIGLSRWLRERIASRLNLTRPKYVEVFQIPELKLGTKAPECSRVRVNRIKSSYEMQLEFDLHYAGTAFMILVINFSRQIFGVRIPILLSDFAFAAKALVHVQLIDRAPYFSIVHFSFIRKPWIDLKLVPLKTLDMMDIPVLSSWLRKHLTDTIQDWAVYPRKVSFPIESWYQASQQGKNIKDVMVGVVRIKVKEARDLHPPVIGGTVNSFVVLYLGTQKKRTRVVHGSLHPVWSQSFEFFVQDPIVQKIYIYVLNVRIGKREKKEEDLLGLLELPLKSLMGGETIANWYSLDDAASGSLFIEAFYIPFDGGKDPSFSWREARKEHRVQNRNTPPIPHNNNNNNNSINVSHAAFPFESSLDNEVETSQRTNPWVAGWLNGTIPANPGCTTPNMPFELHKDGALERNQDSAASSSTTNITSCYMDKEVITKRADGESSAVTQGFQKTKRRLNEIALAALASLKTATTNKTQDSALGMLSKRETTTTKMETSIFDPLRMDSYSTDWDTEQEQHHRKSINASHLYDHDQRLSLVASNFGGVLKVTIIRGFGLSLESKSCPVHRRLGVPMALLQLEDQIFQTTPFQGEDRENPYWNETFELYCVNILRQELCIQLVSVNSLSQHEPIGKVCIPLANSLDTPVQGIFPLIPKGAGSIQVSIVFTASSQTSVE</sequence>
<keyword evidence="4" id="KW-0446">Lipid-binding</keyword>
<dbReference type="Proteomes" id="UP001300502">
    <property type="component" value="Unassembled WGS sequence"/>
</dbReference>
<feature type="domain" description="C2" evidence="8">
    <location>
        <begin position="639"/>
        <end position="772"/>
    </location>
</feature>
<keyword evidence="7" id="KW-0812">Transmembrane</keyword>
<organism evidence="10 11">
    <name type="scientific">Galdieria yellowstonensis</name>
    <dbReference type="NCBI Taxonomy" id="3028027"/>
    <lineage>
        <taxon>Eukaryota</taxon>
        <taxon>Rhodophyta</taxon>
        <taxon>Bangiophyceae</taxon>
        <taxon>Galdieriales</taxon>
        <taxon>Galdieriaceae</taxon>
        <taxon>Galdieria</taxon>
    </lineage>
</organism>
<dbReference type="GO" id="GO:0008289">
    <property type="term" value="F:lipid binding"/>
    <property type="evidence" value="ECO:0007669"/>
    <property type="project" value="UniProtKB-KW"/>
</dbReference>
<evidence type="ECO:0000256" key="3">
    <source>
        <dbReference type="ARBA" id="ARBA00023055"/>
    </source>
</evidence>
<feature type="domain" description="SMP-LTD" evidence="9">
    <location>
        <begin position="110"/>
        <end position="296"/>
    </location>
</feature>
<gene>
    <name evidence="10" type="ORF">GAYE_PCTG33G0917</name>
</gene>
<keyword evidence="11" id="KW-1185">Reference proteome</keyword>
<dbReference type="InterPro" id="IPR035892">
    <property type="entry name" value="C2_domain_sf"/>
</dbReference>
<protein>
    <recommendedName>
        <fullName evidence="12">C2 domain-containing protein</fullName>
    </recommendedName>
</protein>
<dbReference type="InterPro" id="IPR000008">
    <property type="entry name" value="C2_dom"/>
</dbReference>
<evidence type="ECO:0000313" key="11">
    <source>
        <dbReference type="Proteomes" id="UP001300502"/>
    </source>
</evidence>
<evidence type="ECO:0000256" key="5">
    <source>
        <dbReference type="ARBA" id="ARBA00023136"/>
    </source>
</evidence>
<dbReference type="PANTHER" id="PTHR10774">
    <property type="entry name" value="EXTENDED SYNAPTOTAGMIN-RELATED"/>
    <property type="match status" value="1"/>
</dbReference>